<name>A0ACA9Y953_9ASCO</name>
<evidence type="ECO:0000313" key="2">
    <source>
        <dbReference type="Proteomes" id="UP001152531"/>
    </source>
</evidence>
<sequence length="209" mass="23827">MYIPDKYQASDWELQKSIIENYPLATLITSNNELIANHIPFNLIERDGKKYLQAHIAKKNHQLPSLDNNDNVLVVFTSHDSYITPAYYATKQETHKVVPTWDFASVHIYGKSQIIDSPEFLRAQHSTLADENEPTINGKKWTVDETPENYYKLLSKAITGLEIEIVKTEGKFKFEQKMKSEDVKGVITGLKSHGKDRVAQFVEDSNAGI</sequence>
<comment type="caution">
    <text evidence="1">The sequence shown here is derived from an EMBL/GenBank/DDBJ whole genome shotgun (WGS) entry which is preliminary data.</text>
</comment>
<proteinExistence type="predicted"/>
<evidence type="ECO:0000313" key="1">
    <source>
        <dbReference type="EMBL" id="CAH6720970.1"/>
    </source>
</evidence>
<keyword evidence="2" id="KW-1185">Reference proteome</keyword>
<dbReference type="EMBL" id="CALSDN010000005">
    <property type="protein sequence ID" value="CAH6720970.1"/>
    <property type="molecule type" value="Genomic_DNA"/>
</dbReference>
<gene>
    <name evidence="1" type="ORF">CLIB1444_05S00716</name>
</gene>
<organism evidence="1 2">
    <name type="scientific">[Candida] jaroonii</name>
    <dbReference type="NCBI Taxonomy" id="467808"/>
    <lineage>
        <taxon>Eukaryota</taxon>
        <taxon>Fungi</taxon>
        <taxon>Dikarya</taxon>
        <taxon>Ascomycota</taxon>
        <taxon>Saccharomycotina</taxon>
        <taxon>Pichiomycetes</taxon>
        <taxon>Debaryomycetaceae</taxon>
        <taxon>Yamadazyma</taxon>
    </lineage>
</organism>
<dbReference type="Proteomes" id="UP001152531">
    <property type="component" value="Unassembled WGS sequence"/>
</dbReference>
<accession>A0ACA9Y953</accession>
<protein>
    <submittedName>
        <fullName evidence="1">Uncharacterized protein</fullName>
    </submittedName>
</protein>
<reference evidence="1" key="1">
    <citation type="submission" date="2022-06" db="EMBL/GenBank/DDBJ databases">
        <authorList>
            <person name="Legras J.-L."/>
            <person name="Devillers H."/>
            <person name="Grondin C."/>
        </authorList>
    </citation>
    <scope>NUCLEOTIDE SEQUENCE</scope>
    <source>
        <strain evidence="1">CLIB 1444</strain>
    </source>
</reference>